<dbReference type="EMBL" id="JABSTQ010005074">
    <property type="protein sequence ID" value="KAG0440223.1"/>
    <property type="molecule type" value="Genomic_DNA"/>
</dbReference>
<gene>
    <name evidence="1" type="ORF">HPB47_016367</name>
</gene>
<keyword evidence="2" id="KW-1185">Reference proteome</keyword>
<proteinExistence type="predicted"/>
<evidence type="ECO:0000313" key="2">
    <source>
        <dbReference type="Proteomes" id="UP000805193"/>
    </source>
</evidence>
<accession>A0AC60QUS6</accession>
<organism evidence="1 2">
    <name type="scientific">Ixodes persulcatus</name>
    <name type="common">Taiga tick</name>
    <dbReference type="NCBI Taxonomy" id="34615"/>
    <lineage>
        <taxon>Eukaryota</taxon>
        <taxon>Metazoa</taxon>
        <taxon>Ecdysozoa</taxon>
        <taxon>Arthropoda</taxon>
        <taxon>Chelicerata</taxon>
        <taxon>Arachnida</taxon>
        <taxon>Acari</taxon>
        <taxon>Parasitiformes</taxon>
        <taxon>Ixodida</taxon>
        <taxon>Ixodoidea</taxon>
        <taxon>Ixodidae</taxon>
        <taxon>Ixodinae</taxon>
        <taxon>Ixodes</taxon>
    </lineage>
</organism>
<comment type="caution">
    <text evidence="1">The sequence shown here is derived from an EMBL/GenBank/DDBJ whole genome shotgun (WGS) entry which is preliminary data.</text>
</comment>
<evidence type="ECO:0000313" key="1">
    <source>
        <dbReference type="EMBL" id="KAG0440223.1"/>
    </source>
</evidence>
<dbReference type="Proteomes" id="UP000805193">
    <property type="component" value="Unassembled WGS sequence"/>
</dbReference>
<reference evidence="1 2" key="1">
    <citation type="journal article" date="2020" name="Cell">
        <title>Large-Scale Comparative Analyses of Tick Genomes Elucidate Their Genetic Diversity and Vector Capacities.</title>
        <authorList>
            <consortium name="Tick Genome and Microbiome Consortium (TIGMIC)"/>
            <person name="Jia N."/>
            <person name="Wang J."/>
            <person name="Shi W."/>
            <person name="Du L."/>
            <person name="Sun Y."/>
            <person name="Zhan W."/>
            <person name="Jiang J.F."/>
            <person name="Wang Q."/>
            <person name="Zhang B."/>
            <person name="Ji P."/>
            <person name="Bell-Sakyi L."/>
            <person name="Cui X.M."/>
            <person name="Yuan T.T."/>
            <person name="Jiang B.G."/>
            <person name="Yang W.F."/>
            <person name="Lam T.T."/>
            <person name="Chang Q.C."/>
            <person name="Ding S.J."/>
            <person name="Wang X.J."/>
            <person name="Zhu J.G."/>
            <person name="Ruan X.D."/>
            <person name="Zhao L."/>
            <person name="Wei J.T."/>
            <person name="Ye R.Z."/>
            <person name="Que T.C."/>
            <person name="Du C.H."/>
            <person name="Zhou Y.H."/>
            <person name="Cheng J.X."/>
            <person name="Dai P.F."/>
            <person name="Guo W.B."/>
            <person name="Han X.H."/>
            <person name="Huang E.J."/>
            <person name="Li L.F."/>
            <person name="Wei W."/>
            <person name="Gao Y.C."/>
            <person name="Liu J.Z."/>
            <person name="Shao H.Z."/>
            <person name="Wang X."/>
            <person name="Wang C.C."/>
            <person name="Yang T.C."/>
            <person name="Huo Q.B."/>
            <person name="Li W."/>
            <person name="Chen H.Y."/>
            <person name="Chen S.E."/>
            <person name="Zhou L.G."/>
            <person name="Ni X.B."/>
            <person name="Tian J.H."/>
            <person name="Sheng Y."/>
            <person name="Liu T."/>
            <person name="Pan Y.S."/>
            <person name="Xia L.Y."/>
            <person name="Li J."/>
            <person name="Zhao F."/>
            <person name="Cao W.C."/>
        </authorList>
    </citation>
    <scope>NUCLEOTIDE SEQUENCE [LARGE SCALE GENOMIC DNA]</scope>
    <source>
        <strain evidence="1">Iper-2018</strain>
    </source>
</reference>
<protein>
    <submittedName>
        <fullName evidence="1">Uncharacterized protein</fullName>
    </submittedName>
</protein>
<name>A0AC60QUS6_IXOPE</name>
<sequence>MNDSGVWAATDLRARIDRGIAEFPEAAQLPNSSKTAPFVIVGDEGFGMKPYKMRPFPASELEDAERIFNYRLSRGHRIVENGFGILRNRFQVYGAPLRHKPDRAVKVVKATIALHNYFRTKNSTRARYTPPDSLDVKDVLTGNCKKGVNDKAVFPQERIGGRQPDDAKAVREVFRNYFMNEGQVSCQWKLLE</sequence>